<dbReference type="PANTHER" id="PTHR30386:SF19">
    <property type="entry name" value="MULTIDRUG EXPORT PROTEIN EMRA-RELATED"/>
    <property type="match status" value="1"/>
</dbReference>
<sequence length="386" mass="41795">MSTFQAPTDATKNTLQYRRKKLFRFAILGFGLVACAYAGWKFFFAGNFVTTENAYTAAESAQITPLIAGPVKEVRVSDTQFVKAGDVLVVLDDTDAQLNVAQALSEVARTERHVRELLGNDVNYAGQIDLRSAQIAAARSDLSRFTASYDKALVDERRRHNLAAVGAISQEELTNAQTRLREAQAALGQAKASIRVAEAAYEAAKGARQANLALVEDGSLNSNPAVLTARAKLGQAKVNLERTVLRAPFDGVIAQRVVEIGQQVQLGARLMTVVPIDKIYVDANFKEGQLQRVHPGQSVELTADIYGDNVIYKGVVVGFAGGSGSAFSAIPAQNATGNWIKVVQRLPVRISLDREQIMQHPLRVGLSMQVSVDVSDKSDQNAVVKR</sequence>
<dbReference type="Proteomes" id="UP000326018">
    <property type="component" value="Unassembled WGS sequence"/>
</dbReference>
<evidence type="ECO:0000313" key="14">
    <source>
        <dbReference type="Proteomes" id="UP000326018"/>
    </source>
</evidence>
<evidence type="ECO:0000256" key="7">
    <source>
        <dbReference type="ARBA" id="ARBA00022989"/>
    </source>
</evidence>
<evidence type="ECO:0000259" key="12">
    <source>
        <dbReference type="Pfam" id="PF25973"/>
    </source>
</evidence>
<keyword evidence="6 10" id="KW-0812">Transmembrane</keyword>
<dbReference type="GO" id="GO:0005886">
    <property type="term" value="C:plasma membrane"/>
    <property type="evidence" value="ECO:0007669"/>
    <property type="project" value="UniProtKB-SubCell"/>
</dbReference>
<protein>
    <submittedName>
        <fullName evidence="13">Putative multidrug resistance protein EmrK</fullName>
    </submittedName>
</protein>
<evidence type="ECO:0000256" key="6">
    <source>
        <dbReference type="ARBA" id="ARBA00022692"/>
    </source>
</evidence>
<keyword evidence="3" id="KW-0813">Transport</keyword>
<dbReference type="RefSeq" id="WP_150703347.1">
    <property type="nucleotide sequence ID" value="NZ_CABVIB010000016.1"/>
</dbReference>
<evidence type="ECO:0000256" key="9">
    <source>
        <dbReference type="SAM" id="Coils"/>
    </source>
</evidence>
<keyword evidence="9" id="KW-0175">Coiled coil</keyword>
<evidence type="ECO:0000256" key="1">
    <source>
        <dbReference type="ARBA" id="ARBA00004383"/>
    </source>
</evidence>
<evidence type="ECO:0000313" key="13">
    <source>
        <dbReference type="EMBL" id="VVO09996.1"/>
    </source>
</evidence>
<proteinExistence type="inferred from homology"/>
<evidence type="ECO:0000256" key="5">
    <source>
        <dbReference type="ARBA" id="ARBA00022519"/>
    </source>
</evidence>
<keyword evidence="5" id="KW-0997">Cell inner membrane</keyword>
<dbReference type="InterPro" id="IPR050739">
    <property type="entry name" value="MFP"/>
</dbReference>
<dbReference type="GO" id="GO:0015721">
    <property type="term" value="P:bile acid and bile salt transport"/>
    <property type="evidence" value="ECO:0007669"/>
    <property type="project" value="UniProtKB-ARBA"/>
</dbReference>
<accession>A0A5E7CZ75</accession>
<dbReference type="OrthoDB" id="9811754at2"/>
<evidence type="ECO:0000256" key="8">
    <source>
        <dbReference type="ARBA" id="ARBA00023136"/>
    </source>
</evidence>
<dbReference type="Gene3D" id="1.10.287.470">
    <property type="entry name" value="Helix hairpin bin"/>
    <property type="match status" value="2"/>
</dbReference>
<feature type="domain" description="p-hydroxybenzoic acid efflux pump subunit AaeA-like beta-barrel" evidence="11">
    <location>
        <begin position="279"/>
        <end position="371"/>
    </location>
</feature>
<dbReference type="Pfam" id="PF25973">
    <property type="entry name" value="BSH_CzcB"/>
    <property type="match status" value="1"/>
</dbReference>
<evidence type="ECO:0000256" key="4">
    <source>
        <dbReference type="ARBA" id="ARBA00022475"/>
    </source>
</evidence>
<dbReference type="PANTHER" id="PTHR30386">
    <property type="entry name" value="MEMBRANE FUSION SUBUNIT OF EMRAB-TOLC MULTIDRUG EFFLUX PUMP"/>
    <property type="match status" value="1"/>
</dbReference>
<evidence type="ECO:0000256" key="10">
    <source>
        <dbReference type="SAM" id="Phobius"/>
    </source>
</evidence>
<keyword evidence="4" id="KW-1003">Cell membrane</keyword>
<dbReference type="EMBL" id="CABVIB010000016">
    <property type="protein sequence ID" value="VVO09996.1"/>
    <property type="molecule type" value="Genomic_DNA"/>
</dbReference>
<organism evidence="13 14">
    <name type="scientific">Pseudomonas fluorescens</name>
    <dbReference type="NCBI Taxonomy" id="294"/>
    <lineage>
        <taxon>Bacteria</taxon>
        <taxon>Pseudomonadati</taxon>
        <taxon>Pseudomonadota</taxon>
        <taxon>Gammaproteobacteria</taxon>
        <taxon>Pseudomonadales</taxon>
        <taxon>Pseudomonadaceae</taxon>
        <taxon>Pseudomonas</taxon>
    </lineage>
</organism>
<dbReference type="AlphaFoldDB" id="A0A5E7CZ75"/>
<dbReference type="SUPFAM" id="SSF111369">
    <property type="entry name" value="HlyD-like secretion proteins"/>
    <property type="match status" value="2"/>
</dbReference>
<reference evidence="13 14" key="1">
    <citation type="submission" date="2019-09" db="EMBL/GenBank/DDBJ databases">
        <authorList>
            <person name="Chandra G."/>
            <person name="Truman W A."/>
        </authorList>
    </citation>
    <scope>NUCLEOTIDE SEQUENCE [LARGE SCALE GENOMIC DNA]</scope>
    <source>
        <strain evidence="13">PS712</strain>
    </source>
</reference>
<evidence type="ECO:0000256" key="3">
    <source>
        <dbReference type="ARBA" id="ARBA00022448"/>
    </source>
</evidence>
<name>A0A5E7CZ75_PSEFL</name>
<dbReference type="GO" id="GO:1990961">
    <property type="term" value="P:xenobiotic detoxification by transmembrane export across the plasma membrane"/>
    <property type="evidence" value="ECO:0007669"/>
    <property type="project" value="UniProtKB-ARBA"/>
</dbReference>
<dbReference type="Pfam" id="PF25963">
    <property type="entry name" value="Beta-barrel_AAEA"/>
    <property type="match status" value="1"/>
</dbReference>
<keyword evidence="8 10" id="KW-0472">Membrane</keyword>
<feature type="coiled-coil region" evidence="9">
    <location>
        <begin position="173"/>
        <end position="200"/>
    </location>
</feature>
<evidence type="ECO:0000259" key="11">
    <source>
        <dbReference type="Pfam" id="PF25963"/>
    </source>
</evidence>
<comment type="subcellular location">
    <subcellularLocation>
        <location evidence="1">Cell inner membrane</location>
        <topology evidence="1">Single-pass membrane protein</topology>
        <orientation evidence="1">Periplasmic side</orientation>
    </subcellularLocation>
</comment>
<dbReference type="Gene3D" id="2.40.50.100">
    <property type="match status" value="1"/>
</dbReference>
<comment type="similarity">
    <text evidence="2">Belongs to the membrane fusion protein (MFP) (TC 8.A.1) family.</text>
</comment>
<dbReference type="PRINTS" id="PR01490">
    <property type="entry name" value="RTXTOXIND"/>
</dbReference>
<evidence type="ECO:0000256" key="2">
    <source>
        <dbReference type="ARBA" id="ARBA00009477"/>
    </source>
</evidence>
<dbReference type="InterPro" id="IPR058647">
    <property type="entry name" value="BSH_CzcB-like"/>
</dbReference>
<feature type="transmembrane region" description="Helical" evidence="10">
    <location>
        <begin position="22"/>
        <end position="40"/>
    </location>
</feature>
<feature type="domain" description="CzcB-like barrel-sandwich hybrid" evidence="12">
    <location>
        <begin position="60"/>
        <end position="273"/>
    </location>
</feature>
<gene>
    <name evidence="13" type="primary">emrK_3</name>
    <name evidence="13" type="ORF">PS712_03379</name>
</gene>
<keyword evidence="7 10" id="KW-1133">Transmembrane helix</keyword>
<dbReference type="Gene3D" id="2.40.30.170">
    <property type="match status" value="1"/>
</dbReference>
<dbReference type="InterPro" id="IPR058634">
    <property type="entry name" value="AaeA-lik-b-barrel"/>
</dbReference>
<dbReference type="FunFam" id="2.40.30.170:FF:000003">
    <property type="entry name" value="Multidrug resistance protein A"/>
    <property type="match status" value="1"/>
</dbReference>
<dbReference type="GO" id="GO:0046677">
    <property type="term" value="P:response to antibiotic"/>
    <property type="evidence" value="ECO:0007669"/>
    <property type="project" value="UniProtKB-ARBA"/>
</dbReference>